<dbReference type="SUPFAM" id="SSF53850">
    <property type="entry name" value="Periplasmic binding protein-like II"/>
    <property type="match status" value="1"/>
</dbReference>
<sequence length="324" mass="34529">MKIGRRRFNSYIGGLVVSGVSNLTLAQSRKTISIVVPSNPGGASDILARALAENIARGFKASSIVLNKPGASGEIAALFVENTPIESPALLLGNSSTMAINPQVKPVHYDPRKDFRPIGAVIIADTVFVANPSKGFKSLADVVKYAKENEGKLTYASNGIGSAYHLAMAYFESLAGIKLLHVPFTGAAPAELAVVSKQVDLMITNTASSLPRIKSGQLTALAIMGSVPSYGLPEVPLASKYINSLVTDTWLCVFAPARLDDDSANKLNSSIEGYLKGSAGKEFLRSSGFIHLDVPLNRIPDWFSKQWNTWGKIIAIARESGPLE</sequence>
<dbReference type="Gene3D" id="3.40.190.10">
    <property type="entry name" value="Periplasmic binding protein-like II"/>
    <property type="match status" value="1"/>
</dbReference>
<reference evidence="3" key="1">
    <citation type="submission" date="2017-06" db="EMBL/GenBank/DDBJ databases">
        <title>Herbaspirillum phytohormonus sp. nov., isolated from the root nodule of Robinia pseudoacacia in lead-zinc mine.</title>
        <authorList>
            <person name="Fan M."/>
            <person name="Lin Y."/>
        </authorList>
    </citation>
    <scope>NUCLEOTIDE SEQUENCE [LARGE SCALE GENOMIC DNA]</scope>
    <source>
        <strain evidence="3">SC-089</strain>
    </source>
</reference>
<dbReference type="CDD" id="cd07012">
    <property type="entry name" value="PBP2_Bug_TTT"/>
    <property type="match status" value="1"/>
</dbReference>
<comment type="caution">
    <text evidence="2">The sequence shown here is derived from an EMBL/GenBank/DDBJ whole genome shotgun (WGS) entry which is preliminary data.</text>
</comment>
<dbReference type="PANTHER" id="PTHR42928">
    <property type="entry name" value="TRICARBOXYLATE-BINDING PROTEIN"/>
    <property type="match status" value="1"/>
</dbReference>
<dbReference type="EMBL" id="NJIH01000003">
    <property type="protein sequence ID" value="OWT63944.1"/>
    <property type="molecule type" value="Genomic_DNA"/>
</dbReference>
<organism evidence="2 3">
    <name type="scientific">Candidimonas nitroreducens</name>
    <dbReference type="NCBI Taxonomy" id="683354"/>
    <lineage>
        <taxon>Bacteria</taxon>
        <taxon>Pseudomonadati</taxon>
        <taxon>Pseudomonadota</taxon>
        <taxon>Betaproteobacteria</taxon>
        <taxon>Burkholderiales</taxon>
        <taxon>Alcaligenaceae</taxon>
        <taxon>Candidimonas</taxon>
    </lineage>
</organism>
<dbReference type="Gene3D" id="3.40.190.150">
    <property type="entry name" value="Bordetella uptake gene, domain 1"/>
    <property type="match status" value="1"/>
</dbReference>
<dbReference type="Pfam" id="PF03401">
    <property type="entry name" value="TctC"/>
    <property type="match status" value="1"/>
</dbReference>
<keyword evidence="3" id="KW-1185">Reference proteome</keyword>
<dbReference type="InterPro" id="IPR005064">
    <property type="entry name" value="BUG"/>
</dbReference>
<dbReference type="RefSeq" id="WP_088602524.1">
    <property type="nucleotide sequence ID" value="NZ_NJIH01000003.1"/>
</dbReference>
<gene>
    <name evidence="2" type="ORF">CEY11_06485</name>
</gene>
<accession>A0A225MRM3</accession>
<evidence type="ECO:0000313" key="3">
    <source>
        <dbReference type="Proteomes" id="UP000214603"/>
    </source>
</evidence>
<dbReference type="OrthoDB" id="8678477at2"/>
<evidence type="ECO:0000256" key="1">
    <source>
        <dbReference type="ARBA" id="ARBA00006987"/>
    </source>
</evidence>
<dbReference type="AlphaFoldDB" id="A0A225MRM3"/>
<evidence type="ECO:0008006" key="4">
    <source>
        <dbReference type="Google" id="ProtNLM"/>
    </source>
</evidence>
<proteinExistence type="inferred from homology"/>
<protein>
    <recommendedName>
        <fullName evidence="4">ABC transporter substrate-binding protein</fullName>
    </recommendedName>
</protein>
<evidence type="ECO:0000313" key="2">
    <source>
        <dbReference type="EMBL" id="OWT63944.1"/>
    </source>
</evidence>
<name>A0A225MRM3_9BURK</name>
<comment type="similarity">
    <text evidence="1">Belongs to the UPF0065 (bug) family.</text>
</comment>
<dbReference type="Proteomes" id="UP000214603">
    <property type="component" value="Unassembled WGS sequence"/>
</dbReference>
<dbReference type="PIRSF" id="PIRSF017082">
    <property type="entry name" value="YflP"/>
    <property type="match status" value="1"/>
</dbReference>
<dbReference type="InterPro" id="IPR042100">
    <property type="entry name" value="Bug_dom1"/>
</dbReference>
<dbReference type="PANTHER" id="PTHR42928:SF5">
    <property type="entry name" value="BLR1237 PROTEIN"/>
    <property type="match status" value="1"/>
</dbReference>